<sequence length="262" mass="26907">MNDSAGFERELHDRLADLAGPAPAPAGDLVGAIRRRATRRRRRVRLAAAAGALLAVVGSGAIVGQAVLGSRPAPSGVSGTAGGELLGWPTRTSGAERLDTGLVERAWPGQHTAVHVLYSGAPAGGSAMAVIEGRADTGEVRLAVLTRSAGGWQVRLDAAGFSSPPEQLFVAFDTAGESSTITAISAPGAPQVRINNTGGQPVAFLAPASAEQFTVPRDTVGKLRLYVSRSATVLEEWTLSRRATAGSPGAQVTALVPGERHR</sequence>
<reference evidence="2 3" key="1">
    <citation type="submission" date="2022-06" db="EMBL/GenBank/DDBJ databases">
        <title>Actinoplanes abujensis sp. nov., isolated from Nigerian arid soil.</title>
        <authorList>
            <person name="Ding P."/>
        </authorList>
    </citation>
    <scope>NUCLEOTIDE SEQUENCE [LARGE SCALE GENOMIC DNA]</scope>
    <source>
        <strain evidence="3">TRM88002</strain>
    </source>
</reference>
<keyword evidence="1" id="KW-0472">Membrane</keyword>
<protein>
    <submittedName>
        <fullName evidence="2">Uncharacterized protein</fullName>
    </submittedName>
</protein>
<accession>A0ABT0YFG9</accession>
<comment type="caution">
    <text evidence="2">The sequence shown here is derived from an EMBL/GenBank/DDBJ whole genome shotgun (WGS) entry which is preliminary data.</text>
</comment>
<evidence type="ECO:0000313" key="3">
    <source>
        <dbReference type="Proteomes" id="UP001523216"/>
    </source>
</evidence>
<gene>
    <name evidence="2" type="ORF">LXN57_42670</name>
</gene>
<organism evidence="2 3">
    <name type="scientific">Paractinoplanes hotanensis</name>
    <dbReference type="NCBI Taxonomy" id="2906497"/>
    <lineage>
        <taxon>Bacteria</taxon>
        <taxon>Bacillati</taxon>
        <taxon>Actinomycetota</taxon>
        <taxon>Actinomycetes</taxon>
        <taxon>Micromonosporales</taxon>
        <taxon>Micromonosporaceae</taxon>
        <taxon>Paractinoplanes</taxon>
    </lineage>
</organism>
<keyword evidence="3" id="KW-1185">Reference proteome</keyword>
<name>A0ABT0YFG9_9ACTN</name>
<evidence type="ECO:0000256" key="1">
    <source>
        <dbReference type="SAM" id="Phobius"/>
    </source>
</evidence>
<dbReference type="EMBL" id="JAMQOL010000074">
    <property type="protein sequence ID" value="MCM4084258.1"/>
    <property type="molecule type" value="Genomic_DNA"/>
</dbReference>
<keyword evidence="1" id="KW-1133">Transmembrane helix</keyword>
<proteinExistence type="predicted"/>
<evidence type="ECO:0000313" key="2">
    <source>
        <dbReference type="EMBL" id="MCM4084258.1"/>
    </source>
</evidence>
<dbReference type="RefSeq" id="WP_251804011.1">
    <property type="nucleotide sequence ID" value="NZ_JAMQOL010000074.1"/>
</dbReference>
<keyword evidence="1" id="KW-0812">Transmembrane</keyword>
<dbReference type="Proteomes" id="UP001523216">
    <property type="component" value="Unassembled WGS sequence"/>
</dbReference>
<feature type="transmembrane region" description="Helical" evidence="1">
    <location>
        <begin position="44"/>
        <end position="68"/>
    </location>
</feature>